<keyword evidence="2" id="KW-1185">Reference proteome</keyword>
<name>A0ABV8NGL3_9SPHI</name>
<protein>
    <submittedName>
        <fullName evidence="1">Uncharacterized protein</fullName>
    </submittedName>
</protein>
<comment type="caution">
    <text evidence="1">The sequence shown here is derived from an EMBL/GenBank/DDBJ whole genome shotgun (WGS) entry which is preliminary data.</text>
</comment>
<accession>A0ABV8NGL3</accession>
<evidence type="ECO:0000313" key="2">
    <source>
        <dbReference type="Proteomes" id="UP001595792"/>
    </source>
</evidence>
<dbReference type="RefSeq" id="WP_378959399.1">
    <property type="nucleotide sequence ID" value="NZ_JBHRXC010000016.1"/>
</dbReference>
<dbReference type="EMBL" id="JBHSBY010000030">
    <property type="protein sequence ID" value="MFC4196070.1"/>
    <property type="molecule type" value="Genomic_DNA"/>
</dbReference>
<organism evidence="1 2">
    <name type="scientific">Pedobacter jamesrossensis</name>
    <dbReference type="NCBI Taxonomy" id="1908238"/>
    <lineage>
        <taxon>Bacteria</taxon>
        <taxon>Pseudomonadati</taxon>
        <taxon>Bacteroidota</taxon>
        <taxon>Sphingobacteriia</taxon>
        <taxon>Sphingobacteriales</taxon>
        <taxon>Sphingobacteriaceae</taxon>
        <taxon>Pedobacter</taxon>
    </lineage>
</organism>
<sequence>MQTNDKGNFCFTEVRFTGALILKKTANGREGIWISPDGNKQLKVKLTSKKVSKLDLDELEERLEKTHYQNFDC</sequence>
<proteinExistence type="predicted"/>
<gene>
    <name evidence="1" type="ORF">ACFOUY_05130</name>
</gene>
<reference evidence="2" key="1">
    <citation type="journal article" date="2019" name="Int. J. Syst. Evol. Microbiol.">
        <title>The Global Catalogue of Microorganisms (GCM) 10K type strain sequencing project: providing services to taxonomists for standard genome sequencing and annotation.</title>
        <authorList>
            <consortium name="The Broad Institute Genomics Platform"/>
            <consortium name="The Broad Institute Genome Sequencing Center for Infectious Disease"/>
            <person name="Wu L."/>
            <person name="Ma J."/>
        </authorList>
    </citation>
    <scope>NUCLEOTIDE SEQUENCE [LARGE SCALE GENOMIC DNA]</scope>
    <source>
        <strain evidence="2">CCM 8689</strain>
    </source>
</reference>
<evidence type="ECO:0000313" key="1">
    <source>
        <dbReference type="EMBL" id="MFC4196070.1"/>
    </source>
</evidence>
<dbReference type="Proteomes" id="UP001595792">
    <property type="component" value="Unassembled WGS sequence"/>
</dbReference>